<evidence type="ECO:0000256" key="12">
    <source>
        <dbReference type="ARBA" id="ARBA00031636"/>
    </source>
</evidence>
<dbReference type="NCBIfam" id="TIGR00797">
    <property type="entry name" value="matE"/>
    <property type="match status" value="1"/>
</dbReference>
<dbReference type="GO" id="GO:0042910">
    <property type="term" value="F:xenobiotic transmembrane transporter activity"/>
    <property type="evidence" value="ECO:0007669"/>
    <property type="project" value="InterPro"/>
</dbReference>
<evidence type="ECO:0000256" key="1">
    <source>
        <dbReference type="ARBA" id="ARBA00003408"/>
    </source>
</evidence>
<dbReference type="InterPro" id="IPR050222">
    <property type="entry name" value="MATE_MdtK"/>
</dbReference>
<dbReference type="CDD" id="cd13138">
    <property type="entry name" value="MATE_yoeA_like"/>
    <property type="match status" value="1"/>
</dbReference>
<feature type="transmembrane region" description="Helical" evidence="13">
    <location>
        <begin position="165"/>
        <end position="187"/>
    </location>
</feature>
<dbReference type="Pfam" id="PF01554">
    <property type="entry name" value="MatE"/>
    <property type="match status" value="2"/>
</dbReference>
<evidence type="ECO:0000256" key="4">
    <source>
        <dbReference type="ARBA" id="ARBA00020268"/>
    </source>
</evidence>
<accession>A0A1C6FWR0</accession>
<keyword evidence="8 13" id="KW-0812">Transmembrane</keyword>
<evidence type="ECO:0000256" key="5">
    <source>
        <dbReference type="ARBA" id="ARBA00022448"/>
    </source>
</evidence>
<evidence type="ECO:0000313" key="14">
    <source>
        <dbReference type="EMBL" id="SCJ37509.1"/>
    </source>
</evidence>
<feature type="transmembrane region" description="Helical" evidence="13">
    <location>
        <begin position="48"/>
        <end position="76"/>
    </location>
</feature>
<feature type="transmembrane region" description="Helical" evidence="13">
    <location>
        <begin position="133"/>
        <end position="153"/>
    </location>
</feature>
<keyword evidence="11 13" id="KW-0472">Membrane</keyword>
<organism evidence="14">
    <name type="scientific">uncultured Anaerotruncus sp</name>
    <dbReference type="NCBI Taxonomy" id="905011"/>
    <lineage>
        <taxon>Bacteria</taxon>
        <taxon>Bacillati</taxon>
        <taxon>Bacillota</taxon>
        <taxon>Clostridia</taxon>
        <taxon>Eubacteriales</taxon>
        <taxon>Oscillospiraceae</taxon>
        <taxon>Anaerotruncus</taxon>
        <taxon>environmental samples</taxon>
    </lineage>
</organism>
<gene>
    <name evidence="14" type="primary">mepA_3</name>
    <name evidence="14" type="ORF">SAMEA3545359_00139</name>
</gene>
<dbReference type="GO" id="GO:0005886">
    <property type="term" value="C:plasma membrane"/>
    <property type="evidence" value="ECO:0007669"/>
    <property type="project" value="UniProtKB-SubCell"/>
</dbReference>
<dbReference type="PIRSF" id="PIRSF006603">
    <property type="entry name" value="DinF"/>
    <property type="match status" value="1"/>
</dbReference>
<comment type="function">
    <text evidence="1">Multidrug efflux pump.</text>
</comment>
<dbReference type="InterPro" id="IPR002528">
    <property type="entry name" value="MATE_fam"/>
</dbReference>
<evidence type="ECO:0000256" key="13">
    <source>
        <dbReference type="SAM" id="Phobius"/>
    </source>
</evidence>
<sequence length="445" mass="47861">MRYDMTEGPMAKKLIFFALPMILGDILQQLYNVADTAIVGRFVGKTALAAVGSSFSIMAFAISVVTGMCMGAGVVFGQCFGARDPGRLARSAKFSFFLILGVTVGLSVLAVVFCPQILHLFQMPQDTRPIAQSYLQITFGGLLFTFLYNYCACLLRSVGNSRAPLYFLAAAGAINVLLDLLFVAHFGMGAAGAAWATVIAQFCSAVGCCLYCYRQQVIPKGEVYDSGAPVGGTVLSNSLLTALQQSVLNFGMVLVQGLVNSYGVTVMASFAAASKIHSFASLPATDFGNAFSTFVAQNSGAKKPQRIKQGLRTCLFILLGFSLVVAAVILLFSRQMIGIFIDAGDVQAISIGADYLHVEAYFYFFMCVQCLFYGFYRGLSMQRTTVVLSVASLGTRTLLSYLLAATAMSFTGIYWAVPIGWMVANCVGVIIYRRSRWGDRLLAGT</sequence>
<comment type="subcellular location">
    <subcellularLocation>
        <location evidence="2">Cell membrane</location>
        <topology evidence="2">Multi-pass membrane protein</topology>
    </subcellularLocation>
</comment>
<evidence type="ECO:0000256" key="6">
    <source>
        <dbReference type="ARBA" id="ARBA00022449"/>
    </source>
</evidence>
<evidence type="ECO:0000256" key="3">
    <source>
        <dbReference type="ARBA" id="ARBA00010199"/>
    </source>
</evidence>
<feature type="transmembrane region" description="Helical" evidence="13">
    <location>
        <begin position="386"/>
        <end position="407"/>
    </location>
</feature>
<dbReference type="PANTHER" id="PTHR43298">
    <property type="entry name" value="MULTIDRUG RESISTANCE PROTEIN NORM-RELATED"/>
    <property type="match status" value="1"/>
</dbReference>
<name>A0A1C6FWR0_9FIRM</name>
<feature type="transmembrane region" description="Helical" evidence="13">
    <location>
        <begin position="313"/>
        <end position="332"/>
    </location>
</feature>
<evidence type="ECO:0000256" key="7">
    <source>
        <dbReference type="ARBA" id="ARBA00022475"/>
    </source>
</evidence>
<comment type="similarity">
    <text evidence="3">Belongs to the multi antimicrobial extrusion (MATE) (TC 2.A.66.1) family.</text>
</comment>
<protein>
    <recommendedName>
        <fullName evidence="4">Probable multidrug resistance protein NorM</fullName>
    </recommendedName>
    <alternativeName>
        <fullName evidence="12">Multidrug-efflux transporter</fullName>
    </alternativeName>
</protein>
<dbReference type="EMBL" id="FMHG01000001">
    <property type="protein sequence ID" value="SCJ37509.1"/>
    <property type="molecule type" value="Genomic_DNA"/>
</dbReference>
<evidence type="ECO:0000256" key="9">
    <source>
        <dbReference type="ARBA" id="ARBA00022989"/>
    </source>
</evidence>
<reference evidence="14" key="1">
    <citation type="submission" date="2015-09" db="EMBL/GenBank/DDBJ databases">
        <authorList>
            <consortium name="Pathogen Informatics"/>
        </authorList>
    </citation>
    <scope>NUCLEOTIDE SEQUENCE</scope>
    <source>
        <strain evidence="14">2789STDY5834896</strain>
    </source>
</reference>
<feature type="transmembrane region" description="Helical" evidence="13">
    <location>
        <begin position="193"/>
        <end position="213"/>
    </location>
</feature>
<feature type="transmembrane region" description="Helical" evidence="13">
    <location>
        <begin position="413"/>
        <end position="432"/>
    </location>
</feature>
<feature type="transmembrane region" description="Helical" evidence="13">
    <location>
        <begin position="360"/>
        <end position="379"/>
    </location>
</feature>
<feature type="transmembrane region" description="Helical" evidence="13">
    <location>
        <begin position="96"/>
        <end position="121"/>
    </location>
</feature>
<keyword evidence="5" id="KW-0813">Transport</keyword>
<keyword evidence="7" id="KW-1003">Cell membrane</keyword>
<keyword evidence="9 13" id="KW-1133">Transmembrane helix</keyword>
<dbReference type="PANTHER" id="PTHR43298:SF2">
    <property type="entry name" value="FMN_FAD EXPORTER YEEO-RELATED"/>
    <property type="match status" value="1"/>
</dbReference>
<evidence type="ECO:0000256" key="2">
    <source>
        <dbReference type="ARBA" id="ARBA00004651"/>
    </source>
</evidence>
<dbReference type="AlphaFoldDB" id="A0A1C6FWR0"/>
<proteinExistence type="inferred from homology"/>
<evidence type="ECO:0000256" key="11">
    <source>
        <dbReference type="ARBA" id="ARBA00023136"/>
    </source>
</evidence>
<evidence type="ECO:0000256" key="10">
    <source>
        <dbReference type="ARBA" id="ARBA00023065"/>
    </source>
</evidence>
<dbReference type="GO" id="GO:0006811">
    <property type="term" value="P:monoatomic ion transport"/>
    <property type="evidence" value="ECO:0007669"/>
    <property type="project" value="UniProtKB-KW"/>
</dbReference>
<dbReference type="GO" id="GO:0015297">
    <property type="term" value="F:antiporter activity"/>
    <property type="evidence" value="ECO:0007669"/>
    <property type="project" value="UniProtKB-KW"/>
</dbReference>
<keyword evidence="10" id="KW-0406">Ion transport</keyword>
<keyword evidence="6" id="KW-0050">Antiport</keyword>
<evidence type="ECO:0000256" key="8">
    <source>
        <dbReference type="ARBA" id="ARBA00022692"/>
    </source>
</evidence>
<dbReference type="InterPro" id="IPR048279">
    <property type="entry name" value="MdtK-like"/>
</dbReference>